<sequence>MARLEKYFSKKLLQEKKIAVPEGGIVSDSNAAVNIFQQLNRPVRIQPLFKWQTEPVEAVIVESVSGVVDTTRQFLELVKNQERVQSVLVEEKLDSKHDLYIALTVDEIQKAPLISLSSEPFLTPSLRSLSKSEGLTHLTIDLTRGIKDFQIRNLIRNLNIDHEVRTKLGLTILRFYQLCKTWDIIQGTISPLVITTPGHLVAAHCELIVDDYAISRNPELDLEAPGKPYYMLSRPQTEYEKLYTDLCSITDEDTDYFLWENVLPIMEGDHPIILFLFGEDELLPFINDALLKENLVISKLCRVRGQISASRLFQIFNQLIKTPNLEGFLVTGSGFSQINQTWLAHGLMKSFRASNLNFPGIIRFDTLHDERALEIIRDNSWDLPATIECFNKDDSLYACIKRLRLIIKEKKIRKLTVYPLGYREKLIKPYTFETKTGATSD</sequence>
<proteinExistence type="predicted"/>
<keyword evidence="2" id="KW-0547">Nucleotide-binding</keyword>
<evidence type="ECO:0000256" key="2">
    <source>
        <dbReference type="ARBA" id="ARBA00022741"/>
    </source>
</evidence>
<dbReference type="Gene3D" id="3.30.470.20">
    <property type="entry name" value="ATP-grasp fold, B domain"/>
    <property type="match status" value="1"/>
</dbReference>
<name>A0ABV6Z052_UNCC1</name>
<dbReference type="EMBL" id="JBHPBY010000228">
    <property type="protein sequence ID" value="MFC1851813.1"/>
    <property type="molecule type" value="Genomic_DNA"/>
</dbReference>
<keyword evidence="5" id="KW-1185">Reference proteome</keyword>
<dbReference type="InterPro" id="IPR013815">
    <property type="entry name" value="ATP_grasp_subdomain_1"/>
</dbReference>
<evidence type="ECO:0000313" key="4">
    <source>
        <dbReference type="EMBL" id="MFC1851813.1"/>
    </source>
</evidence>
<dbReference type="SUPFAM" id="SSF56059">
    <property type="entry name" value="Glutathione synthetase ATP-binding domain-like"/>
    <property type="match status" value="1"/>
</dbReference>
<dbReference type="Gene3D" id="3.30.1490.20">
    <property type="entry name" value="ATP-grasp fold, A domain"/>
    <property type="match status" value="1"/>
</dbReference>
<dbReference type="PANTHER" id="PTHR11815:SF10">
    <property type="entry name" value="SUCCINATE--COA LIGASE [GDP-FORMING] SUBUNIT BETA, MITOCHONDRIAL"/>
    <property type="match status" value="1"/>
</dbReference>
<dbReference type="SUPFAM" id="SSF52210">
    <property type="entry name" value="Succinyl-CoA synthetase domains"/>
    <property type="match status" value="1"/>
</dbReference>
<feature type="domain" description="ATP-grasp fold succinyl-CoA synthetase-type" evidence="3">
    <location>
        <begin position="4"/>
        <end position="194"/>
    </location>
</feature>
<evidence type="ECO:0000256" key="1">
    <source>
        <dbReference type="ARBA" id="ARBA00022598"/>
    </source>
</evidence>
<dbReference type="InterPro" id="IPR016102">
    <property type="entry name" value="Succinyl-CoA_synth-like"/>
</dbReference>
<protein>
    <submittedName>
        <fullName evidence="4">ATP-grasp domain-containing protein</fullName>
    </submittedName>
</protein>
<evidence type="ECO:0000259" key="3">
    <source>
        <dbReference type="Pfam" id="PF08442"/>
    </source>
</evidence>
<comment type="caution">
    <text evidence="4">The sequence shown here is derived from an EMBL/GenBank/DDBJ whole genome shotgun (WGS) entry which is preliminary data.</text>
</comment>
<dbReference type="Pfam" id="PF08442">
    <property type="entry name" value="ATP-grasp_2"/>
    <property type="match status" value="1"/>
</dbReference>
<organism evidence="4 5">
    <name type="scientific">candidate division CSSED10-310 bacterium</name>
    <dbReference type="NCBI Taxonomy" id="2855610"/>
    <lineage>
        <taxon>Bacteria</taxon>
        <taxon>Bacteria division CSSED10-310</taxon>
    </lineage>
</organism>
<gene>
    <name evidence="4" type="ORF">ACFL27_16600</name>
</gene>
<reference evidence="4 5" key="1">
    <citation type="submission" date="2024-09" db="EMBL/GenBank/DDBJ databases">
        <title>Laminarin stimulates single cell rates of sulfate reduction while oxygen inhibits transcriptomic activity in coastal marine sediment.</title>
        <authorList>
            <person name="Lindsay M."/>
            <person name="Orcutt B."/>
            <person name="Emerson D."/>
            <person name="Stepanauskas R."/>
            <person name="D'Angelo T."/>
        </authorList>
    </citation>
    <scope>NUCLEOTIDE SEQUENCE [LARGE SCALE GENOMIC DNA]</scope>
    <source>
        <strain evidence="4">SAG AM-311-K15</strain>
    </source>
</reference>
<dbReference type="InterPro" id="IPR013650">
    <property type="entry name" value="ATP-grasp_succ-CoA_synth-type"/>
</dbReference>
<dbReference type="PANTHER" id="PTHR11815">
    <property type="entry name" value="SUCCINYL-COA SYNTHETASE BETA CHAIN"/>
    <property type="match status" value="1"/>
</dbReference>
<accession>A0ABV6Z052</accession>
<keyword evidence="1" id="KW-0436">Ligase</keyword>
<dbReference type="Proteomes" id="UP001594351">
    <property type="component" value="Unassembled WGS sequence"/>
</dbReference>
<evidence type="ECO:0000313" key="5">
    <source>
        <dbReference type="Proteomes" id="UP001594351"/>
    </source>
</evidence>